<dbReference type="AlphaFoldDB" id="L8J6V2"/>
<evidence type="ECO:0008006" key="3">
    <source>
        <dbReference type="Google" id="ProtNLM"/>
    </source>
</evidence>
<dbReference type="InterPro" id="IPR037883">
    <property type="entry name" value="Knr4/Smi1-like_sf"/>
</dbReference>
<reference evidence="1 2" key="1">
    <citation type="submission" date="2012-12" db="EMBL/GenBank/DDBJ databases">
        <title>Genome Assembly of Photobacterium sp. AK15.</title>
        <authorList>
            <person name="Khatri I."/>
            <person name="Vaidya B."/>
            <person name="Srinivas T.N.R."/>
            <person name="Subramanian S."/>
            <person name="Pinnaka A."/>
        </authorList>
    </citation>
    <scope>NUCLEOTIDE SEQUENCE [LARGE SCALE GENOMIC DNA]</scope>
    <source>
        <strain evidence="1 2">AK15</strain>
    </source>
</reference>
<dbReference type="SUPFAM" id="SSF160631">
    <property type="entry name" value="SMI1/KNR4-like"/>
    <property type="match status" value="1"/>
</dbReference>
<name>L8J6V2_9GAMM</name>
<evidence type="ECO:0000313" key="2">
    <source>
        <dbReference type="Proteomes" id="UP000011134"/>
    </source>
</evidence>
<dbReference type="Gene3D" id="3.40.1580.10">
    <property type="entry name" value="SMI1/KNR4-like"/>
    <property type="match status" value="1"/>
</dbReference>
<proteinExistence type="predicted"/>
<dbReference type="Proteomes" id="UP000011134">
    <property type="component" value="Unassembled WGS sequence"/>
</dbReference>
<accession>L8J6V2</accession>
<evidence type="ECO:0000313" key="1">
    <source>
        <dbReference type="EMBL" id="ELR64590.1"/>
    </source>
</evidence>
<keyword evidence="2" id="KW-1185">Reference proteome</keyword>
<sequence>MNEEYMVQDYIPNSLAIGDDEGGSALIIMTGNKGYGLYKVGFGDLDVDDAEYISASLSELLIDGFGAQVI</sequence>
<comment type="caution">
    <text evidence="1">The sequence shown here is derived from an EMBL/GenBank/DDBJ whole genome shotgun (WGS) entry which is preliminary data.</text>
</comment>
<dbReference type="EMBL" id="AMZO01000025">
    <property type="protein sequence ID" value="ELR64590.1"/>
    <property type="molecule type" value="Genomic_DNA"/>
</dbReference>
<protein>
    <recommendedName>
        <fullName evidence="3">Knr4/Smi1-like domain-containing protein</fullName>
    </recommendedName>
</protein>
<organism evidence="1 2">
    <name type="scientific">Photobacterium marinum</name>
    <dbReference type="NCBI Taxonomy" id="1056511"/>
    <lineage>
        <taxon>Bacteria</taxon>
        <taxon>Pseudomonadati</taxon>
        <taxon>Pseudomonadota</taxon>
        <taxon>Gammaproteobacteria</taxon>
        <taxon>Vibrionales</taxon>
        <taxon>Vibrionaceae</taxon>
        <taxon>Photobacterium</taxon>
    </lineage>
</organism>
<dbReference type="PATRIC" id="fig|1056511.3.peg.3478"/>
<gene>
    <name evidence="1" type="ORF">C942_02403</name>
</gene>